<evidence type="ECO:0000313" key="2">
    <source>
        <dbReference type="EMBL" id="KJA23131.1"/>
    </source>
</evidence>
<evidence type="ECO:0000313" key="3">
    <source>
        <dbReference type="Proteomes" id="UP000054270"/>
    </source>
</evidence>
<accession>A0A0D2P376</accession>
<evidence type="ECO:0008006" key="4">
    <source>
        <dbReference type="Google" id="ProtNLM"/>
    </source>
</evidence>
<name>A0A0D2P376_HYPSF</name>
<gene>
    <name evidence="2" type="ORF">HYPSUDRAFT_603553</name>
</gene>
<feature type="transmembrane region" description="Helical" evidence="1">
    <location>
        <begin position="232"/>
        <end position="253"/>
    </location>
</feature>
<feature type="transmembrane region" description="Helical" evidence="1">
    <location>
        <begin position="12"/>
        <end position="35"/>
    </location>
</feature>
<dbReference type="STRING" id="945553.A0A0D2P376"/>
<keyword evidence="1" id="KW-0812">Transmembrane</keyword>
<keyword evidence="1" id="KW-1133">Transmembrane helix</keyword>
<feature type="transmembrane region" description="Helical" evidence="1">
    <location>
        <begin position="203"/>
        <end position="226"/>
    </location>
</feature>
<sequence>MSALGSSEFSSIHLSLSWLNAVLYMLEIILAAHYLSHFDTKRPLKALLFIMLLADTICMITIFASTWLLIIKGPQSYSFNESRWTVLLSTLTITTVSVIEELFLINRCRRLAQHTALTLFLFALVITHAIFNIYSGFYVVAFPQMSSTPVGFDTLPRRYGSKAAAIAASIAAAVDVLVPLTLSWRLYHITPAAVRAKRSWRDTLVNTISFGGVGGLMGVVLLVLFWVRPDVFYVLSLTMGRVYVTTLLVNLLVSRRATSPYAMPAGVPLRKLSFSAEMMMTFSMPRLAREKQLPPTPSEVEEV</sequence>
<feature type="transmembrane region" description="Helical" evidence="1">
    <location>
        <begin position="163"/>
        <end position="182"/>
    </location>
</feature>
<feature type="transmembrane region" description="Helical" evidence="1">
    <location>
        <begin position="47"/>
        <end position="71"/>
    </location>
</feature>
<dbReference type="EMBL" id="KN817545">
    <property type="protein sequence ID" value="KJA23131.1"/>
    <property type="molecule type" value="Genomic_DNA"/>
</dbReference>
<dbReference type="OrthoDB" id="2993818at2759"/>
<reference evidence="3" key="1">
    <citation type="submission" date="2014-04" db="EMBL/GenBank/DDBJ databases">
        <title>Evolutionary Origins and Diversification of the Mycorrhizal Mutualists.</title>
        <authorList>
            <consortium name="DOE Joint Genome Institute"/>
            <consortium name="Mycorrhizal Genomics Consortium"/>
            <person name="Kohler A."/>
            <person name="Kuo A."/>
            <person name="Nagy L.G."/>
            <person name="Floudas D."/>
            <person name="Copeland A."/>
            <person name="Barry K.W."/>
            <person name="Cichocki N."/>
            <person name="Veneault-Fourrey C."/>
            <person name="LaButti K."/>
            <person name="Lindquist E.A."/>
            <person name="Lipzen A."/>
            <person name="Lundell T."/>
            <person name="Morin E."/>
            <person name="Murat C."/>
            <person name="Riley R."/>
            <person name="Ohm R."/>
            <person name="Sun H."/>
            <person name="Tunlid A."/>
            <person name="Henrissat B."/>
            <person name="Grigoriev I.V."/>
            <person name="Hibbett D.S."/>
            <person name="Martin F."/>
        </authorList>
    </citation>
    <scope>NUCLEOTIDE SEQUENCE [LARGE SCALE GENOMIC DNA]</scope>
    <source>
        <strain evidence="3">FD-334 SS-4</strain>
    </source>
</reference>
<dbReference type="AlphaFoldDB" id="A0A0D2P376"/>
<organism evidence="2 3">
    <name type="scientific">Hypholoma sublateritium (strain FD-334 SS-4)</name>
    <dbReference type="NCBI Taxonomy" id="945553"/>
    <lineage>
        <taxon>Eukaryota</taxon>
        <taxon>Fungi</taxon>
        <taxon>Dikarya</taxon>
        <taxon>Basidiomycota</taxon>
        <taxon>Agaricomycotina</taxon>
        <taxon>Agaricomycetes</taxon>
        <taxon>Agaricomycetidae</taxon>
        <taxon>Agaricales</taxon>
        <taxon>Agaricineae</taxon>
        <taxon>Strophariaceae</taxon>
        <taxon>Hypholoma</taxon>
    </lineage>
</organism>
<protein>
    <recommendedName>
        <fullName evidence="4">G-protein coupled receptors family 1 profile domain-containing protein</fullName>
    </recommendedName>
</protein>
<keyword evidence="1" id="KW-0472">Membrane</keyword>
<evidence type="ECO:0000256" key="1">
    <source>
        <dbReference type="SAM" id="Phobius"/>
    </source>
</evidence>
<feature type="transmembrane region" description="Helical" evidence="1">
    <location>
        <begin position="117"/>
        <end position="143"/>
    </location>
</feature>
<feature type="transmembrane region" description="Helical" evidence="1">
    <location>
        <begin position="83"/>
        <end position="105"/>
    </location>
</feature>
<proteinExistence type="predicted"/>
<keyword evidence="3" id="KW-1185">Reference proteome</keyword>
<dbReference type="Proteomes" id="UP000054270">
    <property type="component" value="Unassembled WGS sequence"/>
</dbReference>